<sequence length="523" mass="54036">MSSQSGISVPQDIKDAFAAALADPATRALVLTIPSTTAYALHAVLPRGTKPHPTAPAGSAQHVSDIATLLPALPSSNTCAAFLLRTDDDQDEWIHISYIPDAAPVRAKMLHASSKSTLLQSLSTIHPITQTLFFTSPGDLTPTGFRAHMTSRDAPPPLTKSEEALQEIKRGEQREAQERLERMFGATSISPSSTTSNAPSRKPTLPPPVFGAPQPLRQRSTDSQASPVTSPGGLARGGIGAMGAILGGASGLGAGADKGALKWGEGVEDALKKLAKGDSQGAMVVLSIDAKSETIILHPSHTSLTCPPGDVASRLPAKEPSYAFYAWPQPRATLMGSSQDTAAAPTNSEATPATNEARQDSLGVPADPASIALPVTPTEPTASSPVQSTAEEPIASVTSPTSDTPSTSAGTAAPRILFIYACPSASPVRHRMLFSTCVRGLIRAAADRCGITVTKKIETSDTTDLTPTHLEAELAESSTPSLAPPPVSSSSNGSGVDTSPSNGDAWNAFGPRVGGRPRPAGRR</sequence>
<keyword evidence="6" id="KW-0206">Cytoskeleton</keyword>
<feature type="compositionally biased region" description="Low complexity" evidence="8">
    <location>
        <begin position="488"/>
        <end position="501"/>
    </location>
</feature>
<keyword evidence="5" id="KW-0009">Actin-binding</keyword>
<dbReference type="PANTHER" id="PTHR13759:SF1">
    <property type="entry name" value="TWINFILIN"/>
    <property type="match status" value="1"/>
</dbReference>
<keyword evidence="3" id="KW-0963">Cytoplasm</keyword>
<keyword evidence="11" id="KW-1185">Reference proteome</keyword>
<reference evidence="10" key="1">
    <citation type="submission" date="2020-07" db="EMBL/GenBank/DDBJ databases">
        <title>Draft Genome Sequence of a Deep-Sea Yeast, Naganishia (Cryptococcus) liquefaciens strain N6.</title>
        <authorList>
            <person name="Han Y.W."/>
            <person name="Kajitani R."/>
            <person name="Morimoto H."/>
            <person name="Parhat M."/>
            <person name="Tsubouchi H."/>
            <person name="Bakenova O."/>
            <person name="Ogata M."/>
            <person name="Argunhan B."/>
            <person name="Aoki R."/>
            <person name="Kajiwara S."/>
            <person name="Itoh T."/>
            <person name="Iwasaki H."/>
        </authorList>
    </citation>
    <scope>NUCLEOTIDE SEQUENCE</scope>
    <source>
        <strain evidence="10">N6</strain>
    </source>
</reference>
<comment type="subcellular location">
    <subcellularLocation>
        <location evidence="1">Cytoplasm</location>
        <location evidence="1">Cytoskeleton</location>
    </subcellularLocation>
</comment>
<comment type="subunit">
    <text evidence="7">Interacts with G-actin; ADP-actin form.</text>
</comment>
<evidence type="ECO:0000256" key="1">
    <source>
        <dbReference type="ARBA" id="ARBA00004245"/>
    </source>
</evidence>
<dbReference type="GO" id="GO:0051016">
    <property type="term" value="P:barbed-end actin filament capping"/>
    <property type="evidence" value="ECO:0007669"/>
    <property type="project" value="TreeGrafter"/>
</dbReference>
<feature type="compositionally biased region" description="Polar residues" evidence="8">
    <location>
        <begin position="378"/>
        <end position="390"/>
    </location>
</feature>
<feature type="region of interest" description="Disordered" evidence="8">
    <location>
        <begin position="475"/>
        <end position="523"/>
    </location>
</feature>
<dbReference type="InterPro" id="IPR028458">
    <property type="entry name" value="Twinfilin"/>
</dbReference>
<dbReference type="SUPFAM" id="SSF55753">
    <property type="entry name" value="Actin depolymerizing proteins"/>
    <property type="match status" value="2"/>
</dbReference>
<dbReference type="EMBL" id="BLZA01000019">
    <property type="protein sequence ID" value="GHJ86965.1"/>
    <property type="molecule type" value="Genomic_DNA"/>
</dbReference>
<feature type="compositionally biased region" description="Polar residues" evidence="8">
    <location>
        <begin position="217"/>
        <end position="229"/>
    </location>
</feature>
<proteinExistence type="inferred from homology"/>
<feature type="compositionally biased region" description="Polar residues" evidence="8">
    <location>
        <begin position="187"/>
        <end position="199"/>
    </location>
</feature>
<evidence type="ECO:0000256" key="4">
    <source>
        <dbReference type="ARBA" id="ARBA00022737"/>
    </source>
</evidence>
<dbReference type="PROSITE" id="PS51263">
    <property type="entry name" value="ADF_H"/>
    <property type="match status" value="1"/>
</dbReference>
<protein>
    <recommendedName>
        <fullName evidence="9">ADF-H domain-containing protein</fullName>
    </recommendedName>
</protein>
<keyword evidence="4" id="KW-0677">Repeat</keyword>
<dbReference type="GO" id="GO:0030042">
    <property type="term" value="P:actin filament depolymerization"/>
    <property type="evidence" value="ECO:0007669"/>
    <property type="project" value="TreeGrafter"/>
</dbReference>
<comment type="similarity">
    <text evidence="2">Belongs to the actin-binding proteins ADF family. Twinfilin subfamily.</text>
</comment>
<dbReference type="CDD" id="cd11285">
    <property type="entry name" value="ADF_Twf-N_like"/>
    <property type="match status" value="1"/>
</dbReference>
<dbReference type="Proteomes" id="UP000620104">
    <property type="component" value="Unassembled WGS sequence"/>
</dbReference>
<dbReference type="InterPro" id="IPR029006">
    <property type="entry name" value="ADF-H/Gelsolin-like_dom_sf"/>
</dbReference>
<organism evidence="10 11">
    <name type="scientific">Naganishia liquefaciens</name>
    <dbReference type="NCBI Taxonomy" id="104408"/>
    <lineage>
        <taxon>Eukaryota</taxon>
        <taxon>Fungi</taxon>
        <taxon>Dikarya</taxon>
        <taxon>Basidiomycota</taxon>
        <taxon>Agaricomycotina</taxon>
        <taxon>Tremellomycetes</taxon>
        <taxon>Filobasidiales</taxon>
        <taxon>Filobasidiaceae</taxon>
        <taxon>Naganishia</taxon>
    </lineage>
</organism>
<gene>
    <name evidence="10" type="ORF">NliqN6_3367</name>
</gene>
<dbReference type="GO" id="GO:0051015">
    <property type="term" value="F:actin filament binding"/>
    <property type="evidence" value="ECO:0007669"/>
    <property type="project" value="TreeGrafter"/>
</dbReference>
<evidence type="ECO:0000313" key="10">
    <source>
        <dbReference type="EMBL" id="GHJ86965.1"/>
    </source>
</evidence>
<evidence type="ECO:0000256" key="7">
    <source>
        <dbReference type="ARBA" id="ARBA00038532"/>
    </source>
</evidence>
<evidence type="ECO:0000256" key="3">
    <source>
        <dbReference type="ARBA" id="ARBA00022490"/>
    </source>
</evidence>
<dbReference type="PANTHER" id="PTHR13759">
    <property type="entry name" value="TWINFILIN"/>
    <property type="match status" value="1"/>
</dbReference>
<dbReference type="Gene3D" id="3.40.20.10">
    <property type="entry name" value="Severin"/>
    <property type="match status" value="3"/>
</dbReference>
<dbReference type="GO" id="GO:0005737">
    <property type="term" value="C:cytoplasm"/>
    <property type="evidence" value="ECO:0007669"/>
    <property type="project" value="TreeGrafter"/>
</dbReference>
<evidence type="ECO:0000259" key="9">
    <source>
        <dbReference type="PROSITE" id="PS51263"/>
    </source>
</evidence>
<name>A0A8H3YEU1_9TREE</name>
<evidence type="ECO:0000313" key="11">
    <source>
        <dbReference type="Proteomes" id="UP000620104"/>
    </source>
</evidence>
<evidence type="ECO:0000256" key="5">
    <source>
        <dbReference type="ARBA" id="ARBA00023203"/>
    </source>
</evidence>
<comment type="caution">
    <text evidence="10">The sequence shown here is derived from an EMBL/GenBank/DDBJ whole genome shotgun (WGS) entry which is preliminary data.</text>
</comment>
<feature type="domain" description="ADF-H" evidence="9">
    <location>
        <begin position="4"/>
        <end position="150"/>
    </location>
</feature>
<evidence type="ECO:0000256" key="2">
    <source>
        <dbReference type="ARBA" id="ARBA00009557"/>
    </source>
</evidence>
<dbReference type="OrthoDB" id="10006997at2759"/>
<feature type="region of interest" description="Disordered" evidence="8">
    <location>
        <begin position="335"/>
        <end position="409"/>
    </location>
</feature>
<feature type="compositionally biased region" description="Polar residues" evidence="8">
    <location>
        <begin position="335"/>
        <end position="356"/>
    </location>
</feature>
<dbReference type="GO" id="GO:0003785">
    <property type="term" value="F:actin monomer binding"/>
    <property type="evidence" value="ECO:0007669"/>
    <property type="project" value="TreeGrafter"/>
</dbReference>
<dbReference type="InterPro" id="IPR002108">
    <property type="entry name" value="ADF-H"/>
</dbReference>
<dbReference type="Pfam" id="PF00241">
    <property type="entry name" value="Cofilin_ADF"/>
    <property type="match status" value="2"/>
</dbReference>
<feature type="compositionally biased region" description="Low complexity" evidence="8">
    <location>
        <begin position="510"/>
        <end position="523"/>
    </location>
</feature>
<dbReference type="AlphaFoldDB" id="A0A8H3YEU1"/>
<feature type="region of interest" description="Disordered" evidence="8">
    <location>
        <begin position="184"/>
        <end position="234"/>
    </location>
</feature>
<dbReference type="GO" id="GO:0005884">
    <property type="term" value="C:actin filament"/>
    <property type="evidence" value="ECO:0007669"/>
    <property type="project" value="TreeGrafter"/>
</dbReference>
<feature type="compositionally biased region" description="Low complexity" evidence="8">
    <location>
        <begin position="395"/>
        <end position="409"/>
    </location>
</feature>
<evidence type="ECO:0000256" key="6">
    <source>
        <dbReference type="ARBA" id="ARBA00023212"/>
    </source>
</evidence>
<evidence type="ECO:0000256" key="8">
    <source>
        <dbReference type="SAM" id="MobiDB-lite"/>
    </source>
</evidence>
<accession>A0A8H3YEU1</accession>